<accession>A0ABW4SVK3</accession>
<evidence type="ECO:0000313" key="2">
    <source>
        <dbReference type="EMBL" id="MFD1933231.1"/>
    </source>
</evidence>
<evidence type="ECO:0000313" key="3">
    <source>
        <dbReference type="Proteomes" id="UP001597368"/>
    </source>
</evidence>
<proteinExistence type="predicted"/>
<organism evidence="2 3">
    <name type="scientific">Nonomuraea mangrovi</name>
    <dbReference type="NCBI Taxonomy" id="2316207"/>
    <lineage>
        <taxon>Bacteria</taxon>
        <taxon>Bacillati</taxon>
        <taxon>Actinomycetota</taxon>
        <taxon>Actinomycetes</taxon>
        <taxon>Streptosporangiales</taxon>
        <taxon>Streptosporangiaceae</taxon>
        <taxon>Nonomuraea</taxon>
    </lineage>
</organism>
<feature type="region of interest" description="Disordered" evidence="1">
    <location>
        <begin position="35"/>
        <end position="54"/>
    </location>
</feature>
<evidence type="ECO:0000256" key="1">
    <source>
        <dbReference type="SAM" id="MobiDB-lite"/>
    </source>
</evidence>
<gene>
    <name evidence="2" type="ORF">ACFSKW_17310</name>
</gene>
<keyword evidence="3" id="KW-1185">Reference proteome</keyword>
<sequence length="54" mass="5908">MIGRLMVATTELFCPEEDPAPQRIAMREVAGIGSTITVGGDPRRRRWNAGRAPV</sequence>
<name>A0ABW4SVK3_9ACTN</name>
<dbReference type="RefSeq" id="WP_379573275.1">
    <property type="nucleotide sequence ID" value="NZ_JBHUFV010000026.1"/>
</dbReference>
<reference evidence="3" key="1">
    <citation type="journal article" date="2019" name="Int. J. Syst. Evol. Microbiol.">
        <title>The Global Catalogue of Microorganisms (GCM) 10K type strain sequencing project: providing services to taxonomists for standard genome sequencing and annotation.</title>
        <authorList>
            <consortium name="The Broad Institute Genomics Platform"/>
            <consortium name="The Broad Institute Genome Sequencing Center for Infectious Disease"/>
            <person name="Wu L."/>
            <person name="Ma J."/>
        </authorList>
    </citation>
    <scope>NUCLEOTIDE SEQUENCE [LARGE SCALE GENOMIC DNA]</scope>
    <source>
        <strain evidence="3">ICMP 6774ER</strain>
    </source>
</reference>
<dbReference type="EMBL" id="JBHUFV010000026">
    <property type="protein sequence ID" value="MFD1933231.1"/>
    <property type="molecule type" value="Genomic_DNA"/>
</dbReference>
<protein>
    <submittedName>
        <fullName evidence="2">Uncharacterized protein</fullName>
    </submittedName>
</protein>
<dbReference type="Proteomes" id="UP001597368">
    <property type="component" value="Unassembled WGS sequence"/>
</dbReference>
<comment type="caution">
    <text evidence="2">The sequence shown here is derived from an EMBL/GenBank/DDBJ whole genome shotgun (WGS) entry which is preliminary data.</text>
</comment>